<dbReference type="InterPro" id="IPR011965">
    <property type="entry name" value="PaaX_trns_reg"/>
</dbReference>
<dbReference type="RefSeq" id="WP_264715822.1">
    <property type="nucleotide sequence ID" value="NZ_JAPDNT010000027.1"/>
</dbReference>
<dbReference type="InterPro" id="IPR036390">
    <property type="entry name" value="WH_DNA-bd_sf"/>
</dbReference>
<reference evidence="3" key="1">
    <citation type="submission" date="2022-09" db="EMBL/GenBank/DDBJ databases">
        <title>Rhodovastum sp. nov. RN2-1 isolated from soil in Seongnam, South Korea.</title>
        <authorList>
            <person name="Le N.T."/>
        </authorList>
    </citation>
    <scope>NUCLEOTIDE SEQUENCE</scope>
    <source>
        <strain evidence="3">RN2-1</strain>
    </source>
</reference>
<dbReference type="GO" id="GO:0006351">
    <property type="term" value="P:DNA-templated transcription"/>
    <property type="evidence" value="ECO:0007669"/>
    <property type="project" value="InterPro"/>
</dbReference>
<reference evidence="3" key="2">
    <citation type="submission" date="2022-10" db="EMBL/GenBank/DDBJ databases">
        <authorList>
            <person name="Trinh H.N."/>
        </authorList>
    </citation>
    <scope>NUCLEOTIDE SEQUENCE</scope>
    <source>
        <strain evidence="3">RN2-1</strain>
    </source>
</reference>
<evidence type="ECO:0000313" key="3">
    <source>
        <dbReference type="EMBL" id="MCW3476965.1"/>
    </source>
</evidence>
<organism evidence="3 4">
    <name type="scientific">Limobrevibacterium gyesilva</name>
    <dbReference type="NCBI Taxonomy" id="2991712"/>
    <lineage>
        <taxon>Bacteria</taxon>
        <taxon>Pseudomonadati</taxon>
        <taxon>Pseudomonadota</taxon>
        <taxon>Alphaproteobacteria</taxon>
        <taxon>Acetobacterales</taxon>
        <taxon>Acetobacteraceae</taxon>
        <taxon>Limobrevibacterium</taxon>
    </lineage>
</organism>
<dbReference type="EMBL" id="JAPDNT010000027">
    <property type="protein sequence ID" value="MCW3476965.1"/>
    <property type="molecule type" value="Genomic_DNA"/>
</dbReference>
<dbReference type="InterPro" id="IPR012906">
    <property type="entry name" value="PaaX-like_N"/>
</dbReference>
<dbReference type="Pfam" id="PF07848">
    <property type="entry name" value="PaaX"/>
    <property type="match status" value="1"/>
</dbReference>
<feature type="domain" description="Transcriptional repressor PaaX-like C-terminal" evidence="2">
    <location>
        <begin position="166"/>
        <end position="249"/>
    </location>
</feature>
<dbReference type="PANTHER" id="PTHR30319:SF1">
    <property type="entry name" value="TRANSCRIPTIONAL REPRESSOR PAAX"/>
    <property type="match status" value="1"/>
</dbReference>
<keyword evidence="4" id="KW-1185">Reference proteome</keyword>
<dbReference type="Gene3D" id="1.20.58.1460">
    <property type="match status" value="1"/>
</dbReference>
<evidence type="ECO:0000259" key="1">
    <source>
        <dbReference type="Pfam" id="PF07848"/>
    </source>
</evidence>
<proteinExistence type="predicted"/>
<gene>
    <name evidence="3" type="ORF">OL599_20570</name>
</gene>
<dbReference type="AlphaFoldDB" id="A0AA41YUZ5"/>
<dbReference type="Proteomes" id="UP001165679">
    <property type="component" value="Unassembled WGS sequence"/>
</dbReference>
<dbReference type="PIRSF" id="PIRSF020623">
    <property type="entry name" value="PaaX"/>
    <property type="match status" value="1"/>
</dbReference>
<feature type="domain" description="Transcriptional repressor PaaX-like N-terminal" evidence="1">
    <location>
        <begin position="15"/>
        <end position="84"/>
    </location>
</feature>
<evidence type="ECO:0000313" key="4">
    <source>
        <dbReference type="Proteomes" id="UP001165679"/>
    </source>
</evidence>
<protein>
    <submittedName>
        <fullName evidence="3">Phenylacetic acid degradation operon negative regulatory protein PaaX</fullName>
    </submittedName>
</protein>
<sequence length="271" mass="29069">MLPAILARLREQPSRTGSLIITLYGDAIAPRGGSLWLGTLLEIFRAIGVGGGVVRTAVSRLAADGWLARNRVGRNSFYHLAERGRDATEAATPRIYGRLSPGWGGRFRLALVDPGPARQALAESGYGTVLPGLLVAPDTAPAPQNGLVLSADAEPEAARALAARAWPLDDVAGRYRQFIAAFPDAPGPMTDRDALLARMLLIHEYRRVVLRDPHLPAVILPPDWPGHAARALCARLYAALLPGSERWLDANAVAEDGKLPPPDPALLRRFA</sequence>
<dbReference type="PANTHER" id="PTHR30319">
    <property type="entry name" value="PHENYLACETIC ACID REGULATOR-RELATED TRANSCRIPTIONAL REPRESSOR"/>
    <property type="match status" value="1"/>
</dbReference>
<comment type="caution">
    <text evidence="3">The sequence shown here is derived from an EMBL/GenBank/DDBJ whole genome shotgun (WGS) entry which is preliminary data.</text>
</comment>
<dbReference type="InterPro" id="IPR036388">
    <property type="entry name" value="WH-like_DNA-bd_sf"/>
</dbReference>
<name>A0AA41YUZ5_9PROT</name>
<accession>A0AA41YUZ5</accession>
<dbReference type="Gene3D" id="1.10.10.10">
    <property type="entry name" value="Winged helix-like DNA-binding domain superfamily/Winged helix DNA-binding domain"/>
    <property type="match status" value="1"/>
</dbReference>
<evidence type="ECO:0000259" key="2">
    <source>
        <dbReference type="Pfam" id="PF08223"/>
    </source>
</evidence>
<dbReference type="InterPro" id="IPR013225">
    <property type="entry name" value="PaaX_C"/>
</dbReference>
<dbReference type="Pfam" id="PF08223">
    <property type="entry name" value="PaaX_C"/>
    <property type="match status" value="1"/>
</dbReference>
<dbReference type="SUPFAM" id="SSF46785">
    <property type="entry name" value="Winged helix' DNA-binding domain"/>
    <property type="match status" value="1"/>
</dbReference>